<dbReference type="Proteomes" id="UP001575652">
    <property type="component" value="Unassembled WGS sequence"/>
</dbReference>
<organism evidence="3 4">
    <name type="scientific">Arthrobacter halodurans</name>
    <dbReference type="NCBI Taxonomy" id="516699"/>
    <lineage>
        <taxon>Bacteria</taxon>
        <taxon>Bacillati</taxon>
        <taxon>Actinomycetota</taxon>
        <taxon>Actinomycetes</taxon>
        <taxon>Micrococcales</taxon>
        <taxon>Micrococcaceae</taxon>
        <taxon>Arthrobacter</taxon>
    </lineage>
</organism>
<proteinExistence type="predicted"/>
<keyword evidence="1" id="KW-0812">Transmembrane</keyword>
<evidence type="ECO:0000256" key="1">
    <source>
        <dbReference type="SAM" id="Phobius"/>
    </source>
</evidence>
<dbReference type="InterPro" id="IPR009936">
    <property type="entry name" value="DUF1468"/>
</dbReference>
<feature type="transmembrane region" description="Helical" evidence="1">
    <location>
        <begin position="83"/>
        <end position="102"/>
    </location>
</feature>
<evidence type="ECO:0000259" key="2">
    <source>
        <dbReference type="Pfam" id="PF07331"/>
    </source>
</evidence>
<dbReference type="EMBL" id="JBHDLJ010000008">
    <property type="protein sequence ID" value="MFB0835169.1"/>
    <property type="molecule type" value="Genomic_DNA"/>
</dbReference>
<keyword evidence="1" id="KW-1133">Transmembrane helix</keyword>
<feature type="transmembrane region" description="Helical" evidence="1">
    <location>
        <begin position="108"/>
        <end position="125"/>
    </location>
</feature>
<feature type="domain" description="DUF1468" evidence="2">
    <location>
        <begin position="12"/>
        <end position="155"/>
    </location>
</feature>
<feature type="transmembrane region" description="Helical" evidence="1">
    <location>
        <begin position="44"/>
        <end position="62"/>
    </location>
</feature>
<keyword evidence="1" id="KW-0472">Membrane</keyword>
<comment type="caution">
    <text evidence="3">The sequence shown here is derived from an EMBL/GenBank/DDBJ whole genome shotgun (WGS) entry which is preliminary data.</text>
</comment>
<gene>
    <name evidence="3" type="ORF">ACETWP_11260</name>
</gene>
<sequence length="168" mass="17412">METTQRNPGEVLFALVFVVLGIAGIVLAGSIEVPELETGMGPRAFPYIVSGLLAAVGVGLVLQALRGRHGAAEEGEDVDADASIDWLTIGKLVGFVILHILLIEPAGWPVAATVLFAGAAWTLGAKPFWRSVLIAAGLSLLLQYLFGGLLGVSLPPGPLLEGIDILHG</sequence>
<keyword evidence="4" id="KW-1185">Reference proteome</keyword>
<dbReference type="Pfam" id="PF07331">
    <property type="entry name" value="TctB"/>
    <property type="match status" value="1"/>
</dbReference>
<reference evidence="3 4" key="1">
    <citation type="submission" date="2024-09" db="EMBL/GenBank/DDBJ databases">
        <authorList>
            <person name="Salinas-Garcia M.A."/>
            <person name="Prieme A."/>
        </authorList>
    </citation>
    <scope>NUCLEOTIDE SEQUENCE [LARGE SCALE GENOMIC DNA]</scope>
    <source>
        <strain evidence="3 4">DSM 21081</strain>
    </source>
</reference>
<evidence type="ECO:0000313" key="4">
    <source>
        <dbReference type="Proteomes" id="UP001575652"/>
    </source>
</evidence>
<accession>A0ABV4UND6</accession>
<protein>
    <submittedName>
        <fullName evidence="3">Tripartite tricarboxylate transporter TctB family protein</fullName>
    </submittedName>
</protein>
<evidence type="ECO:0000313" key="3">
    <source>
        <dbReference type="EMBL" id="MFB0835169.1"/>
    </source>
</evidence>
<feature type="transmembrane region" description="Helical" evidence="1">
    <location>
        <begin position="132"/>
        <end position="152"/>
    </location>
</feature>
<name>A0ABV4UND6_9MICC</name>
<feature type="transmembrane region" description="Helical" evidence="1">
    <location>
        <begin position="12"/>
        <end position="32"/>
    </location>
</feature>
<dbReference type="RefSeq" id="WP_373972341.1">
    <property type="nucleotide sequence ID" value="NZ_JBHDLJ010000008.1"/>
</dbReference>